<organism evidence="8 9">
    <name type="scientific">Daucus carota subsp. sativus</name>
    <name type="common">Carrot</name>
    <dbReference type="NCBI Taxonomy" id="79200"/>
    <lineage>
        <taxon>Eukaryota</taxon>
        <taxon>Viridiplantae</taxon>
        <taxon>Streptophyta</taxon>
        <taxon>Embryophyta</taxon>
        <taxon>Tracheophyta</taxon>
        <taxon>Spermatophyta</taxon>
        <taxon>Magnoliopsida</taxon>
        <taxon>eudicotyledons</taxon>
        <taxon>Gunneridae</taxon>
        <taxon>Pentapetalae</taxon>
        <taxon>asterids</taxon>
        <taxon>campanulids</taxon>
        <taxon>Apiales</taxon>
        <taxon>Apiaceae</taxon>
        <taxon>Apioideae</taxon>
        <taxon>Scandiceae</taxon>
        <taxon>Daucinae</taxon>
        <taxon>Daucus</taxon>
        <taxon>Daucus sect. Daucus</taxon>
    </lineage>
</organism>
<keyword evidence="3" id="KW-0863">Zinc-finger</keyword>
<gene>
    <name evidence="8" type="ORF">DCAR_0935188</name>
</gene>
<feature type="domain" description="Replication factor A C-terminal" evidence="7">
    <location>
        <begin position="278"/>
        <end position="391"/>
    </location>
</feature>
<evidence type="ECO:0000313" key="8">
    <source>
        <dbReference type="EMBL" id="WOH15645.1"/>
    </source>
</evidence>
<keyword evidence="4" id="KW-0862">Zinc</keyword>
<reference evidence="8" key="1">
    <citation type="journal article" date="2016" name="Nat. Genet.">
        <title>A high-quality carrot genome assembly provides new insights into carotenoid accumulation and asterid genome evolution.</title>
        <authorList>
            <person name="Iorizzo M."/>
            <person name="Ellison S."/>
            <person name="Senalik D."/>
            <person name="Zeng P."/>
            <person name="Satapoomin P."/>
            <person name="Huang J."/>
            <person name="Bowman M."/>
            <person name="Iovene M."/>
            <person name="Sanseverino W."/>
            <person name="Cavagnaro P."/>
            <person name="Yildiz M."/>
            <person name="Macko-Podgorni A."/>
            <person name="Moranska E."/>
            <person name="Grzebelus E."/>
            <person name="Grzebelus D."/>
            <person name="Ashrafi H."/>
            <person name="Zheng Z."/>
            <person name="Cheng S."/>
            <person name="Spooner D."/>
            <person name="Van Deynze A."/>
            <person name="Simon P."/>
        </authorList>
    </citation>
    <scope>NUCLEOTIDE SEQUENCE</scope>
    <source>
        <tissue evidence="8">Leaf</tissue>
    </source>
</reference>
<evidence type="ECO:0000256" key="5">
    <source>
        <dbReference type="ARBA" id="ARBA00023125"/>
    </source>
</evidence>
<dbReference type="GO" id="GO:0003677">
    <property type="term" value="F:DNA binding"/>
    <property type="evidence" value="ECO:0007669"/>
    <property type="project" value="UniProtKB-KW"/>
</dbReference>
<dbReference type="InterPro" id="IPR012340">
    <property type="entry name" value="NA-bd_OB-fold"/>
</dbReference>
<feature type="domain" description="Replication protein A 70 kDa DNA-binding subunit B/D first OB fold" evidence="6">
    <location>
        <begin position="3"/>
        <end position="106"/>
    </location>
</feature>
<comment type="similarity">
    <text evidence="1">Belongs to the replication factor A protein 1 family.</text>
</comment>
<dbReference type="CDD" id="cd04480">
    <property type="entry name" value="RPA1_DBD_A_like"/>
    <property type="match status" value="1"/>
</dbReference>
<dbReference type="PANTHER" id="PTHR47165:SF4">
    <property type="entry name" value="OS03G0429900 PROTEIN"/>
    <property type="match status" value="1"/>
</dbReference>
<evidence type="ECO:0000256" key="1">
    <source>
        <dbReference type="ARBA" id="ARBA00005690"/>
    </source>
</evidence>
<dbReference type="SUPFAM" id="SSF50249">
    <property type="entry name" value="Nucleic acid-binding proteins"/>
    <property type="match status" value="3"/>
</dbReference>
<name>A0AAF0XWU4_DAUCS</name>
<dbReference type="Proteomes" id="UP000077755">
    <property type="component" value="Chromosome 9"/>
</dbReference>
<dbReference type="EMBL" id="CP093351">
    <property type="protein sequence ID" value="WOH15645.1"/>
    <property type="molecule type" value="Genomic_DNA"/>
</dbReference>
<dbReference type="InterPro" id="IPR003871">
    <property type="entry name" value="RFA1B/D_OB_1st"/>
</dbReference>
<protein>
    <recommendedName>
        <fullName evidence="10">Replication factor A C-terminal domain-containing protein</fullName>
    </recommendedName>
</protein>
<dbReference type="InterPro" id="IPR013955">
    <property type="entry name" value="Rep_factor-A_C"/>
</dbReference>
<evidence type="ECO:0000259" key="6">
    <source>
        <dbReference type="Pfam" id="PF02721"/>
    </source>
</evidence>
<accession>A0AAF0XWU4</accession>
<evidence type="ECO:0008006" key="10">
    <source>
        <dbReference type="Google" id="ProtNLM"/>
    </source>
</evidence>
<reference evidence="8" key="2">
    <citation type="submission" date="2022-03" db="EMBL/GenBank/DDBJ databases">
        <title>Draft title - Genomic analysis of global carrot germplasm unveils the trajectory of domestication and the origin of high carotenoid orange carrot.</title>
        <authorList>
            <person name="Iorizzo M."/>
            <person name="Ellison S."/>
            <person name="Senalik D."/>
            <person name="Macko-Podgorni A."/>
            <person name="Grzebelus D."/>
            <person name="Bostan H."/>
            <person name="Rolling W."/>
            <person name="Curaba J."/>
            <person name="Simon P."/>
        </authorList>
    </citation>
    <scope>NUCLEOTIDE SEQUENCE</scope>
    <source>
        <tissue evidence="8">Leaf</tissue>
    </source>
</reference>
<sequence length="482" mass="54135">MAFSYLSELDDHTEDWMIKVRVCRKWESVNTKDGNLISLDMILIDEKGNLMHASVRKHLVSRYADRVLEGRVYNLRNLKVTTNMYPYRPLASNVKLLFLATTAVQELQESDVSIGRYGFEFVNQTVLQSRANDPTVLSDILGCFTGFEGIETVRSGSKKRDIQILTDYSVNSTVTLWGKLGEEFDPALYTQDSGPYVLLVSSVTVKRFRQGSLTFSTTSANKVYINPEVDHVTSIKERFSALSIQAKPIQGTSAAKLTPEEEMFINRMTVDALESVVTLKATITGINSGQGWYYIACRSCVKKAEFENGVYVCRSCGTLEYPLALYRVKAEVQDRTGTTTVVMFNYPAENLLDTSAKKLLGKMKPGDDSVPKELNTLLGKELVFKLKLDKYNLIEGLQDYRVSTVFTPVEGLEAVYAQKEARKVSLKSKQWKKGNIKNQRSSGATALCSLIKFKNIKQGIYNKKKLKRFSIARSAFSSLVSL</sequence>
<keyword evidence="5" id="KW-0238">DNA-binding</keyword>
<evidence type="ECO:0000259" key="7">
    <source>
        <dbReference type="Pfam" id="PF08646"/>
    </source>
</evidence>
<dbReference type="PANTHER" id="PTHR47165">
    <property type="entry name" value="OS03G0429900 PROTEIN"/>
    <property type="match status" value="1"/>
</dbReference>
<keyword evidence="9" id="KW-1185">Reference proteome</keyword>
<dbReference type="Gene3D" id="2.40.50.140">
    <property type="entry name" value="Nucleic acid-binding proteins"/>
    <property type="match status" value="3"/>
</dbReference>
<keyword evidence="2" id="KW-0479">Metal-binding</keyword>
<dbReference type="Pfam" id="PF02721">
    <property type="entry name" value="DUF223"/>
    <property type="match status" value="1"/>
</dbReference>
<evidence type="ECO:0000256" key="3">
    <source>
        <dbReference type="ARBA" id="ARBA00022771"/>
    </source>
</evidence>
<dbReference type="CDD" id="cd04476">
    <property type="entry name" value="RPA1_DBD_C"/>
    <property type="match status" value="1"/>
</dbReference>
<dbReference type="InterPro" id="IPR047192">
    <property type="entry name" value="Euk_RPA1_DBD_C"/>
</dbReference>
<evidence type="ECO:0000256" key="4">
    <source>
        <dbReference type="ARBA" id="ARBA00022833"/>
    </source>
</evidence>
<evidence type="ECO:0000256" key="2">
    <source>
        <dbReference type="ARBA" id="ARBA00022723"/>
    </source>
</evidence>
<dbReference type="AlphaFoldDB" id="A0AAF0XWU4"/>
<evidence type="ECO:0000313" key="9">
    <source>
        <dbReference type="Proteomes" id="UP000077755"/>
    </source>
</evidence>
<proteinExistence type="inferred from homology"/>
<dbReference type="Pfam" id="PF08646">
    <property type="entry name" value="Rep_fac-A_C"/>
    <property type="match status" value="1"/>
</dbReference>
<dbReference type="GO" id="GO:0008270">
    <property type="term" value="F:zinc ion binding"/>
    <property type="evidence" value="ECO:0007669"/>
    <property type="project" value="UniProtKB-KW"/>
</dbReference>